<dbReference type="Proteomes" id="UP000502248">
    <property type="component" value="Chromosome"/>
</dbReference>
<dbReference type="AlphaFoldDB" id="A0A7Z2VII6"/>
<dbReference type="EMBL" id="CP051680">
    <property type="protein sequence ID" value="QJD83679.1"/>
    <property type="molecule type" value="Genomic_DNA"/>
</dbReference>
<accession>A0A7Z2VII6</accession>
<reference evidence="2 3" key="1">
    <citation type="submission" date="2020-04" db="EMBL/GenBank/DDBJ databases">
        <title>Genome sequencing of novel species.</title>
        <authorList>
            <person name="Heo J."/>
            <person name="Kim S.-J."/>
            <person name="Kim J.-S."/>
            <person name="Hong S.-B."/>
            <person name="Kwon S.-W."/>
        </authorList>
    </citation>
    <scope>NUCLEOTIDE SEQUENCE [LARGE SCALE GENOMIC DNA]</scope>
    <source>
        <strain evidence="2 3">MFER-1</strain>
    </source>
</reference>
<feature type="region of interest" description="Disordered" evidence="1">
    <location>
        <begin position="161"/>
        <end position="211"/>
    </location>
</feature>
<evidence type="ECO:0000313" key="3">
    <source>
        <dbReference type="Proteomes" id="UP000502248"/>
    </source>
</evidence>
<keyword evidence="3" id="KW-1185">Reference proteome</keyword>
<gene>
    <name evidence="2" type="ORF">HH215_11155</name>
</gene>
<proteinExistence type="predicted"/>
<name>A0A7Z2VII6_9BACL</name>
<feature type="compositionally biased region" description="Low complexity" evidence="1">
    <location>
        <begin position="172"/>
        <end position="183"/>
    </location>
</feature>
<dbReference type="KEGG" id="cheb:HH215_11155"/>
<protein>
    <submittedName>
        <fullName evidence="2">Uncharacterized protein</fullName>
    </submittedName>
</protein>
<organism evidence="2 3">
    <name type="scientific">Cohnella herbarum</name>
    <dbReference type="NCBI Taxonomy" id="2728023"/>
    <lineage>
        <taxon>Bacteria</taxon>
        <taxon>Bacillati</taxon>
        <taxon>Bacillota</taxon>
        <taxon>Bacilli</taxon>
        <taxon>Bacillales</taxon>
        <taxon>Paenibacillaceae</taxon>
        <taxon>Cohnella</taxon>
    </lineage>
</organism>
<dbReference type="InterPro" id="IPR041916">
    <property type="entry name" value="Anti_sigma_zinc_sf"/>
</dbReference>
<evidence type="ECO:0000256" key="1">
    <source>
        <dbReference type="SAM" id="MobiDB-lite"/>
    </source>
</evidence>
<dbReference type="Gene3D" id="1.10.10.1320">
    <property type="entry name" value="Anti-sigma factor, zinc-finger domain"/>
    <property type="match status" value="1"/>
</dbReference>
<sequence length="303" mass="32310">MQRHIDGDLDQQETSLMMDHAGQCPDCAAMLTRLQKLSSELEQLPRVVPKYSLVDAILPELERLHTADKLNHSNVSGENAANVDSNPVPVRSNRPARHLFRKISGVVAAGVVVGLLLFSNPGQWTLGGSGSHNDAAAPELMSAAEGADSVQKRSMGITAEEVPQQKMADQYGEPAANSASEAGESGGGADKQDLGDTKGFALGGDNLEDPESVGPLRSAYGLPATVDSPDGKWKAVAMENAGTFQILNNEDGSSYYDSKAKEGTISLLSWNDESNVLYFTVTDDGGTQTQWQFDIATSEESQR</sequence>
<evidence type="ECO:0000313" key="2">
    <source>
        <dbReference type="EMBL" id="QJD83679.1"/>
    </source>
</evidence>